<evidence type="ECO:0000256" key="1">
    <source>
        <dbReference type="SAM" id="SignalP"/>
    </source>
</evidence>
<dbReference type="Proteomes" id="UP000700596">
    <property type="component" value="Unassembled WGS sequence"/>
</dbReference>
<organism evidence="2 3">
    <name type="scientific">Dendryphion nanum</name>
    <dbReference type="NCBI Taxonomy" id="256645"/>
    <lineage>
        <taxon>Eukaryota</taxon>
        <taxon>Fungi</taxon>
        <taxon>Dikarya</taxon>
        <taxon>Ascomycota</taxon>
        <taxon>Pezizomycotina</taxon>
        <taxon>Dothideomycetes</taxon>
        <taxon>Pleosporomycetidae</taxon>
        <taxon>Pleosporales</taxon>
        <taxon>Torulaceae</taxon>
        <taxon>Dendryphion</taxon>
    </lineage>
</organism>
<dbReference type="EMBL" id="JAGMWT010000001">
    <property type="protein sequence ID" value="KAH7139184.1"/>
    <property type="molecule type" value="Genomic_DNA"/>
</dbReference>
<proteinExistence type="predicted"/>
<reference evidence="2" key="1">
    <citation type="journal article" date="2021" name="Nat. Commun.">
        <title>Genetic determinants of endophytism in the Arabidopsis root mycobiome.</title>
        <authorList>
            <person name="Mesny F."/>
            <person name="Miyauchi S."/>
            <person name="Thiergart T."/>
            <person name="Pickel B."/>
            <person name="Atanasova L."/>
            <person name="Karlsson M."/>
            <person name="Huettel B."/>
            <person name="Barry K.W."/>
            <person name="Haridas S."/>
            <person name="Chen C."/>
            <person name="Bauer D."/>
            <person name="Andreopoulos W."/>
            <person name="Pangilinan J."/>
            <person name="LaButti K."/>
            <person name="Riley R."/>
            <person name="Lipzen A."/>
            <person name="Clum A."/>
            <person name="Drula E."/>
            <person name="Henrissat B."/>
            <person name="Kohler A."/>
            <person name="Grigoriev I.V."/>
            <person name="Martin F.M."/>
            <person name="Hacquard S."/>
        </authorList>
    </citation>
    <scope>NUCLEOTIDE SEQUENCE</scope>
    <source>
        <strain evidence="2">MPI-CAGE-CH-0243</strain>
    </source>
</reference>
<evidence type="ECO:0000313" key="3">
    <source>
        <dbReference type="Proteomes" id="UP000700596"/>
    </source>
</evidence>
<protein>
    <submittedName>
        <fullName evidence="2">Uncharacterized protein</fullName>
    </submittedName>
</protein>
<feature type="chain" id="PRO_5040489786" evidence="1">
    <location>
        <begin position="18"/>
        <end position="232"/>
    </location>
</feature>
<feature type="signal peptide" evidence="1">
    <location>
        <begin position="1"/>
        <end position="17"/>
    </location>
</feature>
<name>A0A9P9ELB6_9PLEO</name>
<sequence>MKLLTSLITVFAAIAFAAPLDQEGGGSDVVLSGSLENTTTDILSDEKSVDVILGNKKQNIGVEQGRIIYHDIYEALKSICPEDKNSCKQGIENAAKIKVMYLKRGLIDLLVYVSNSKYDDVKTRNLLIGTVASVGQASQEDKKNCYPFVWQFYWTCNMGDYVKINAGNGKAILDVHFDLPAIQGHFDCWAIEESVRRRVSDYLKEWGLERANVWCPDRDVTEDLKTNETIDT</sequence>
<comment type="caution">
    <text evidence="2">The sequence shown here is derived from an EMBL/GenBank/DDBJ whole genome shotgun (WGS) entry which is preliminary data.</text>
</comment>
<gene>
    <name evidence="2" type="ORF">B0J11DRAFT_501351</name>
</gene>
<evidence type="ECO:0000313" key="2">
    <source>
        <dbReference type="EMBL" id="KAH7139184.1"/>
    </source>
</evidence>
<accession>A0A9P9ELB6</accession>
<keyword evidence="1" id="KW-0732">Signal</keyword>
<dbReference type="AlphaFoldDB" id="A0A9P9ELB6"/>
<keyword evidence="3" id="KW-1185">Reference proteome</keyword>